<dbReference type="InterPro" id="IPR015943">
    <property type="entry name" value="WD40/YVTN_repeat-like_dom_sf"/>
</dbReference>
<dbReference type="Proteomes" id="UP001596978">
    <property type="component" value="Unassembled WGS sequence"/>
</dbReference>
<sequence>MKNIIFFFLILFLSCGKEHRAPRDFSHVEVEVIYKNESASFRAIEIDKQENLVFADNNGIVGIIDVKNDRSKFIQTKRDTLVPHYRSLAIANGHQLALSIANPALLYHSEQKDFVYTEENEKVFYDAMHFWNDEEGIAMGDPIEDCLSVIITRNGGHSWRKVSCEVLPKTEEGEAAFAASDTNIAIVGNDTWLFSGGKKSRVFYSSDKGITWTVFDTPIIQGEPAQGIYSGDFYDENHGIVIGGDYTKPEENTANKAITKDGGKTWQLVSSGKEPGYKSCVQYVPWGDAKEIMAVGFTGISYSNDGGEEWTALSDESFYTLRFLNDTVAYAAGKGRIAKLTFKQI</sequence>
<reference evidence="2" key="1">
    <citation type="journal article" date="2019" name="Int. J. Syst. Evol. Microbiol.">
        <title>The Global Catalogue of Microorganisms (GCM) 10K type strain sequencing project: providing services to taxonomists for standard genome sequencing and annotation.</title>
        <authorList>
            <consortium name="The Broad Institute Genomics Platform"/>
            <consortium name="The Broad Institute Genome Sequencing Center for Infectious Disease"/>
            <person name="Wu L."/>
            <person name="Ma J."/>
        </authorList>
    </citation>
    <scope>NUCLEOTIDE SEQUENCE [LARGE SCALE GENOMIC DNA]</scope>
    <source>
        <strain evidence="2">CCUG 62952</strain>
    </source>
</reference>
<organism evidence="1 2">
    <name type="scientific">Sungkyunkwania multivorans</name>
    <dbReference type="NCBI Taxonomy" id="1173618"/>
    <lineage>
        <taxon>Bacteria</taxon>
        <taxon>Pseudomonadati</taxon>
        <taxon>Bacteroidota</taxon>
        <taxon>Flavobacteriia</taxon>
        <taxon>Flavobacteriales</taxon>
        <taxon>Flavobacteriaceae</taxon>
        <taxon>Sungkyunkwania</taxon>
    </lineage>
</organism>
<dbReference type="PROSITE" id="PS51257">
    <property type="entry name" value="PROKAR_LIPOPROTEIN"/>
    <property type="match status" value="1"/>
</dbReference>
<evidence type="ECO:0000313" key="1">
    <source>
        <dbReference type="EMBL" id="MFD0862348.1"/>
    </source>
</evidence>
<evidence type="ECO:0000313" key="2">
    <source>
        <dbReference type="Proteomes" id="UP001596978"/>
    </source>
</evidence>
<gene>
    <name evidence="1" type="ORF">ACFQ1M_09005</name>
</gene>
<dbReference type="CDD" id="cd15482">
    <property type="entry name" value="Sialidase_non-viral"/>
    <property type="match status" value="1"/>
</dbReference>
<name>A0ABW3CX51_9FLAO</name>
<dbReference type="InterPro" id="IPR036278">
    <property type="entry name" value="Sialidase_sf"/>
</dbReference>
<proteinExistence type="predicted"/>
<dbReference type="RefSeq" id="WP_386407162.1">
    <property type="nucleotide sequence ID" value="NZ_JBHTJH010000005.1"/>
</dbReference>
<dbReference type="Gene3D" id="2.130.10.10">
    <property type="entry name" value="YVTN repeat-like/Quinoprotein amine dehydrogenase"/>
    <property type="match status" value="1"/>
</dbReference>
<accession>A0ABW3CX51</accession>
<keyword evidence="2" id="KW-1185">Reference proteome</keyword>
<comment type="caution">
    <text evidence="1">The sequence shown here is derived from an EMBL/GenBank/DDBJ whole genome shotgun (WGS) entry which is preliminary data.</text>
</comment>
<dbReference type="PANTHER" id="PTHR47199:SF2">
    <property type="entry name" value="PHOTOSYSTEM II STABILITY_ASSEMBLY FACTOR HCF136, CHLOROPLASTIC"/>
    <property type="match status" value="1"/>
</dbReference>
<dbReference type="PANTHER" id="PTHR47199">
    <property type="entry name" value="PHOTOSYSTEM II STABILITY/ASSEMBLY FACTOR HCF136, CHLOROPLASTIC"/>
    <property type="match status" value="1"/>
</dbReference>
<dbReference type="EMBL" id="JBHTJH010000005">
    <property type="protein sequence ID" value="MFD0862348.1"/>
    <property type="molecule type" value="Genomic_DNA"/>
</dbReference>
<protein>
    <submittedName>
        <fullName evidence="1">WD40/YVTN/BNR-like repeat-containing protein</fullName>
    </submittedName>
</protein>
<dbReference type="SUPFAM" id="SSF50939">
    <property type="entry name" value="Sialidases"/>
    <property type="match status" value="1"/>
</dbReference>